<gene>
    <name evidence="1" type="ORF">CUU63_07665</name>
</gene>
<evidence type="ECO:0000313" key="2">
    <source>
        <dbReference type="Proteomes" id="UP000234803"/>
    </source>
</evidence>
<sequence length="129" mass="14767">MQRITKISLICITALLYFKFLEIDGCTITHLLQLKKVPDFLSFSMHERLRPIKTHNFLAYRPQPFVPYSRSAMLDAREQCPVHFFDSAKLQNPRFASASMSEITKKAGVADKTICLEDGGSRICENLQQ</sequence>
<dbReference type="Proteomes" id="UP000234803">
    <property type="component" value="Unassembled WGS sequence"/>
</dbReference>
<comment type="caution">
    <text evidence="1">The sequence shown here is derived from an EMBL/GenBank/DDBJ whole genome shotgun (WGS) entry which is preliminary data.</text>
</comment>
<dbReference type="AlphaFoldDB" id="A0A9Q6F2E0"/>
<name>A0A9Q6F2E0_9BACI</name>
<organism evidence="1 2">
    <name type="scientific">Bacillus halotolerans</name>
    <dbReference type="NCBI Taxonomy" id="260554"/>
    <lineage>
        <taxon>Bacteria</taxon>
        <taxon>Bacillati</taxon>
        <taxon>Bacillota</taxon>
        <taxon>Bacilli</taxon>
        <taxon>Bacillales</taxon>
        <taxon>Bacillaceae</taxon>
        <taxon>Bacillus</taxon>
    </lineage>
</organism>
<protein>
    <submittedName>
        <fullName evidence="1">Uncharacterized protein</fullName>
    </submittedName>
</protein>
<dbReference type="EMBL" id="PGUV01000005">
    <property type="protein sequence ID" value="PLS08075.1"/>
    <property type="molecule type" value="Genomic_DNA"/>
</dbReference>
<evidence type="ECO:0000313" key="1">
    <source>
        <dbReference type="EMBL" id="PLS08075.1"/>
    </source>
</evidence>
<accession>A0A9Q6F2E0</accession>
<proteinExistence type="predicted"/>
<reference evidence="1 2" key="1">
    <citation type="submission" date="2017-12" db="EMBL/GenBank/DDBJ databases">
        <title>Comparative Functional Genomics of Dry Heat Resistant strains isolated from the Viking Spacecraft.</title>
        <authorList>
            <person name="Seuylemezian A."/>
            <person name="Cooper K."/>
            <person name="Vaishampayan P."/>
        </authorList>
    </citation>
    <scope>NUCLEOTIDE SEQUENCE [LARGE SCALE GENOMIC DNA]</scope>
    <source>
        <strain evidence="1 2">V48-19</strain>
    </source>
</reference>